<keyword evidence="10" id="KW-0408">Iron</keyword>
<evidence type="ECO:0000256" key="2">
    <source>
        <dbReference type="ARBA" id="ARBA00004651"/>
    </source>
</evidence>
<name>A0A1I4DVC1_9PROT</name>
<evidence type="ECO:0000256" key="11">
    <source>
        <dbReference type="ARBA" id="ARBA00023136"/>
    </source>
</evidence>
<dbReference type="GO" id="GO:0046872">
    <property type="term" value="F:metal ion binding"/>
    <property type="evidence" value="ECO:0007669"/>
    <property type="project" value="UniProtKB-KW"/>
</dbReference>
<evidence type="ECO:0000256" key="5">
    <source>
        <dbReference type="ARBA" id="ARBA00022617"/>
    </source>
</evidence>
<evidence type="ECO:0000256" key="4">
    <source>
        <dbReference type="ARBA" id="ARBA00022475"/>
    </source>
</evidence>
<dbReference type="PANTHER" id="PTHR30529:SF7">
    <property type="entry name" value="CYTOCHROME B561 BACTERIAL_NI-HYDROGENASE DOMAIN-CONTAINING PROTEIN"/>
    <property type="match status" value="1"/>
</dbReference>
<accession>A0A1I4DVC1</accession>
<dbReference type="InterPro" id="IPR016174">
    <property type="entry name" value="Di-haem_cyt_TM"/>
</dbReference>
<gene>
    <name evidence="15" type="ORF">SAMN02745775_11245</name>
</gene>
<feature type="transmembrane region" description="Helical" evidence="13">
    <location>
        <begin position="86"/>
        <end position="106"/>
    </location>
</feature>
<keyword evidence="7" id="KW-0479">Metal-binding</keyword>
<dbReference type="STRING" id="1123062.SAMN02745775_11245"/>
<evidence type="ECO:0000256" key="13">
    <source>
        <dbReference type="SAM" id="Phobius"/>
    </source>
</evidence>
<dbReference type="Proteomes" id="UP000199473">
    <property type="component" value="Unassembled WGS sequence"/>
</dbReference>
<dbReference type="Pfam" id="PF01292">
    <property type="entry name" value="Ni_hydr_CYTB"/>
    <property type="match status" value="1"/>
</dbReference>
<dbReference type="GO" id="GO:0005886">
    <property type="term" value="C:plasma membrane"/>
    <property type="evidence" value="ECO:0007669"/>
    <property type="project" value="UniProtKB-SubCell"/>
</dbReference>
<evidence type="ECO:0000256" key="1">
    <source>
        <dbReference type="ARBA" id="ARBA00001970"/>
    </source>
</evidence>
<organism evidence="15 16">
    <name type="scientific">Falsiroseomonas stagni DSM 19981</name>
    <dbReference type="NCBI Taxonomy" id="1123062"/>
    <lineage>
        <taxon>Bacteria</taxon>
        <taxon>Pseudomonadati</taxon>
        <taxon>Pseudomonadota</taxon>
        <taxon>Alphaproteobacteria</taxon>
        <taxon>Acetobacterales</taxon>
        <taxon>Roseomonadaceae</taxon>
        <taxon>Falsiroseomonas</taxon>
    </lineage>
</organism>
<evidence type="ECO:0000256" key="8">
    <source>
        <dbReference type="ARBA" id="ARBA00022982"/>
    </source>
</evidence>
<keyword evidence="11 13" id="KW-0472">Membrane</keyword>
<dbReference type="GO" id="GO:0009055">
    <property type="term" value="F:electron transfer activity"/>
    <property type="evidence" value="ECO:0007669"/>
    <property type="project" value="InterPro"/>
</dbReference>
<comment type="subcellular location">
    <subcellularLocation>
        <location evidence="2">Cell membrane</location>
        <topology evidence="2">Multi-pass membrane protein</topology>
    </subcellularLocation>
</comment>
<feature type="transmembrane region" description="Helical" evidence="13">
    <location>
        <begin position="47"/>
        <end position="66"/>
    </location>
</feature>
<evidence type="ECO:0000256" key="12">
    <source>
        <dbReference type="ARBA" id="ARBA00037975"/>
    </source>
</evidence>
<dbReference type="SUPFAM" id="SSF81342">
    <property type="entry name" value="Transmembrane di-heme cytochromes"/>
    <property type="match status" value="1"/>
</dbReference>
<evidence type="ECO:0000256" key="3">
    <source>
        <dbReference type="ARBA" id="ARBA00022448"/>
    </source>
</evidence>
<keyword evidence="16" id="KW-1185">Reference proteome</keyword>
<dbReference type="PANTHER" id="PTHR30529">
    <property type="entry name" value="CYTOCHROME B561"/>
    <property type="match status" value="1"/>
</dbReference>
<dbReference type="RefSeq" id="WP_175534115.1">
    <property type="nucleotide sequence ID" value="NZ_FOSQ01000012.1"/>
</dbReference>
<dbReference type="InterPro" id="IPR052168">
    <property type="entry name" value="Cytochrome_b561_oxidase"/>
</dbReference>
<evidence type="ECO:0000313" key="16">
    <source>
        <dbReference type="Proteomes" id="UP000199473"/>
    </source>
</evidence>
<keyword evidence="3" id="KW-0813">Transport</keyword>
<keyword evidence="5" id="KW-0349">Heme</keyword>
<evidence type="ECO:0000256" key="10">
    <source>
        <dbReference type="ARBA" id="ARBA00023004"/>
    </source>
</evidence>
<sequence length="182" mass="19226">MQPRYSIASIALHWTMAAAIGAAWLLGQLMEDVARGPDRIAATGTHALVGIAVLALVLPRLLARLLGGAPPAEEGWQGRAARAGHLLLYALMAAVPLAGLAIAMSGRAPFPVLGLFEVPPLLAPLGLRKLLEGVHEVLANVLLGTIILHVVATLWHAVIRRDDIAARMLPWLSRRSPAGAPR</sequence>
<evidence type="ECO:0000256" key="6">
    <source>
        <dbReference type="ARBA" id="ARBA00022692"/>
    </source>
</evidence>
<keyword evidence="8" id="KW-0249">Electron transport</keyword>
<dbReference type="GO" id="GO:0022904">
    <property type="term" value="P:respiratory electron transport chain"/>
    <property type="evidence" value="ECO:0007669"/>
    <property type="project" value="InterPro"/>
</dbReference>
<comment type="cofactor">
    <cofactor evidence="1">
        <name>heme b</name>
        <dbReference type="ChEBI" id="CHEBI:60344"/>
    </cofactor>
</comment>
<protein>
    <submittedName>
        <fullName evidence="15">Cytochrome b561</fullName>
    </submittedName>
</protein>
<feature type="domain" description="Cytochrome b561 bacterial/Ni-hydrogenase" evidence="14">
    <location>
        <begin position="4"/>
        <end position="170"/>
    </location>
</feature>
<feature type="transmembrane region" description="Helical" evidence="13">
    <location>
        <begin position="7"/>
        <end position="27"/>
    </location>
</feature>
<reference evidence="15 16" key="1">
    <citation type="submission" date="2016-10" db="EMBL/GenBank/DDBJ databases">
        <authorList>
            <person name="de Groot N.N."/>
        </authorList>
    </citation>
    <scope>NUCLEOTIDE SEQUENCE [LARGE SCALE GENOMIC DNA]</scope>
    <source>
        <strain evidence="15 16">DSM 19981</strain>
    </source>
</reference>
<proteinExistence type="inferred from homology"/>
<keyword evidence="6 13" id="KW-0812">Transmembrane</keyword>
<keyword evidence="9 13" id="KW-1133">Transmembrane helix</keyword>
<evidence type="ECO:0000256" key="9">
    <source>
        <dbReference type="ARBA" id="ARBA00022989"/>
    </source>
</evidence>
<keyword evidence="4" id="KW-1003">Cell membrane</keyword>
<evidence type="ECO:0000259" key="14">
    <source>
        <dbReference type="Pfam" id="PF01292"/>
    </source>
</evidence>
<dbReference type="GO" id="GO:0020037">
    <property type="term" value="F:heme binding"/>
    <property type="evidence" value="ECO:0007669"/>
    <property type="project" value="TreeGrafter"/>
</dbReference>
<feature type="transmembrane region" description="Helical" evidence="13">
    <location>
        <begin position="137"/>
        <end position="159"/>
    </location>
</feature>
<dbReference type="AlphaFoldDB" id="A0A1I4DVC1"/>
<comment type="similarity">
    <text evidence="12">Belongs to the cytochrome b561 family.</text>
</comment>
<evidence type="ECO:0000256" key="7">
    <source>
        <dbReference type="ARBA" id="ARBA00022723"/>
    </source>
</evidence>
<dbReference type="EMBL" id="FOSQ01000012">
    <property type="protein sequence ID" value="SFK95996.1"/>
    <property type="molecule type" value="Genomic_DNA"/>
</dbReference>
<evidence type="ECO:0000313" key="15">
    <source>
        <dbReference type="EMBL" id="SFK95996.1"/>
    </source>
</evidence>
<dbReference type="InterPro" id="IPR011577">
    <property type="entry name" value="Cyt_b561_bac/Ni-Hgenase"/>
</dbReference>